<dbReference type="SUPFAM" id="SSF46689">
    <property type="entry name" value="Homeodomain-like"/>
    <property type="match status" value="2"/>
</dbReference>
<dbReference type="Pfam" id="PF02796">
    <property type="entry name" value="HTH_7"/>
    <property type="match status" value="1"/>
</dbReference>
<dbReference type="InterPro" id="IPR001647">
    <property type="entry name" value="HTH_TetR"/>
</dbReference>
<dbReference type="GO" id="GO:0003700">
    <property type="term" value="F:DNA-binding transcription factor activity"/>
    <property type="evidence" value="ECO:0007669"/>
    <property type="project" value="TreeGrafter"/>
</dbReference>
<evidence type="ECO:0000313" key="7">
    <source>
        <dbReference type="EMBL" id="MBE1488032.1"/>
    </source>
</evidence>
<keyword evidence="3" id="KW-0804">Transcription</keyword>
<evidence type="ECO:0000256" key="5">
    <source>
        <dbReference type="SAM" id="MobiDB-lite"/>
    </source>
</evidence>
<dbReference type="CDD" id="cd00569">
    <property type="entry name" value="HTH_Hin_like"/>
    <property type="match status" value="1"/>
</dbReference>
<dbReference type="PANTHER" id="PTHR30055:SF234">
    <property type="entry name" value="HTH-TYPE TRANSCRIPTIONAL REGULATOR BETI"/>
    <property type="match status" value="1"/>
</dbReference>
<dbReference type="PRINTS" id="PR00455">
    <property type="entry name" value="HTHTETR"/>
</dbReference>
<dbReference type="AlphaFoldDB" id="A0A927M4T3"/>
<feature type="domain" description="HTH tetR-type" evidence="6">
    <location>
        <begin position="7"/>
        <end position="67"/>
    </location>
</feature>
<dbReference type="InterPro" id="IPR050109">
    <property type="entry name" value="HTH-type_TetR-like_transc_reg"/>
</dbReference>
<dbReference type="EMBL" id="JADBEB010000001">
    <property type="protein sequence ID" value="MBE1488032.1"/>
    <property type="molecule type" value="Genomic_DNA"/>
</dbReference>
<accession>A0A927M4T3</accession>
<evidence type="ECO:0000259" key="6">
    <source>
        <dbReference type="PROSITE" id="PS50977"/>
    </source>
</evidence>
<proteinExistence type="predicted"/>
<dbReference type="InterPro" id="IPR009057">
    <property type="entry name" value="Homeodomain-like_sf"/>
</dbReference>
<dbReference type="Gene3D" id="1.10.10.60">
    <property type="entry name" value="Homeodomain-like"/>
    <property type="match status" value="1"/>
</dbReference>
<evidence type="ECO:0000313" key="8">
    <source>
        <dbReference type="Proteomes" id="UP000649753"/>
    </source>
</evidence>
<keyword evidence="2 4" id="KW-0238">DNA-binding</keyword>
<name>A0A927M4T3_9ACTN</name>
<dbReference type="GO" id="GO:0000976">
    <property type="term" value="F:transcription cis-regulatory region binding"/>
    <property type="evidence" value="ECO:0007669"/>
    <property type="project" value="TreeGrafter"/>
</dbReference>
<keyword evidence="1" id="KW-0805">Transcription regulation</keyword>
<dbReference type="PANTHER" id="PTHR30055">
    <property type="entry name" value="HTH-TYPE TRANSCRIPTIONAL REGULATOR RUTR"/>
    <property type="match status" value="1"/>
</dbReference>
<reference evidence="7" key="1">
    <citation type="submission" date="2020-10" db="EMBL/GenBank/DDBJ databases">
        <title>Sequencing the genomes of 1000 actinobacteria strains.</title>
        <authorList>
            <person name="Klenk H.-P."/>
        </authorList>
    </citation>
    <scope>NUCLEOTIDE SEQUENCE</scope>
    <source>
        <strain evidence="7">DSM 46832</strain>
    </source>
</reference>
<feature type="compositionally biased region" description="Low complexity" evidence="5">
    <location>
        <begin position="227"/>
        <end position="242"/>
    </location>
</feature>
<evidence type="ECO:0000256" key="3">
    <source>
        <dbReference type="ARBA" id="ARBA00023163"/>
    </source>
</evidence>
<dbReference type="GO" id="GO:0000150">
    <property type="term" value="F:DNA strand exchange activity"/>
    <property type="evidence" value="ECO:0007669"/>
    <property type="project" value="InterPro"/>
</dbReference>
<dbReference type="PROSITE" id="PS50977">
    <property type="entry name" value="HTH_TETR_2"/>
    <property type="match status" value="1"/>
</dbReference>
<dbReference type="Gene3D" id="1.10.357.10">
    <property type="entry name" value="Tetracycline Repressor, domain 2"/>
    <property type="match status" value="1"/>
</dbReference>
<gene>
    <name evidence="7" type="ORF">H4W31_003670</name>
</gene>
<dbReference type="Proteomes" id="UP000649753">
    <property type="component" value="Unassembled WGS sequence"/>
</dbReference>
<dbReference type="RefSeq" id="WP_192767775.1">
    <property type="nucleotide sequence ID" value="NZ_JADBEB010000001.1"/>
</dbReference>
<sequence length="314" mass="32873">MDRPPTLDTRGRILRTALDLFAAHGYQRTSLREIADRLGLTKAGVLYHFPSKEHLLVALAEPLLSDLEAALDRAARLPWPAARWAALAGWLDTLLAHRRPLGTLYHDMTLLARGSTYARIMQLALQAYGLVAGADATRLERIRAVQAVAMLGDPIVFFTDVPDDQLRADMLDGVARLLGESPPGQSPATGGYGPPAARPGAEAAEPAGGTASGPADAVGAPAGIARSTGTGSSTGTNSATGTDPSTGAGRRGAGRPPALSVEQIRTARSMHTRGSHTVDQIAANLGVSRATVYRHLRGTRSTSPAINETVSETN</sequence>
<protein>
    <submittedName>
        <fullName evidence="7">AcrR family transcriptional regulator</fullName>
    </submittedName>
</protein>
<evidence type="ECO:0000256" key="4">
    <source>
        <dbReference type="PROSITE-ProRule" id="PRU00335"/>
    </source>
</evidence>
<feature type="DNA-binding region" description="H-T-H motif" evidence="4">
    <location>
        <begin position="30"/>
        <end position="49"/>
    </location>
</feature>
<dbReference type="Pfam" id="PF00440">
    <property type="entry name" value="TetR_N"/>
    <property type="match status" value="1"/>
</dbReference>
<evidence type="ECO:0000256" key="1">
    <source>
        <dbReference type="ARBA" id="ARBA00023015"/>
    </source>
</evidence>
<keyword evidence="8" id="KW-1185">Reference proteome</keyword>
<feature type="region of interest" description="Disordered" evidence="5">
    <location>
        <begin position="177"/>
        <end position="258"/>
    </location>
</feature>
<evidence type="ECO:0000256" key="2">
    <source>
        <dbReference type="ARBA" id="ARBA00023125"/>
    </source>
</evidence>
<dbReference type="InterPro" id="IPR006120">
    <property type="entry name" value="Resolvase_HTH_dom"/>
</dbReference>
<comment type="caution">
    <text evidence="7">The sequence shown here is derived from an EMBL/GenBank/DDBJ whole genome shotgun (WGS) entry which is preliminary data.</text>
</comment>
<organism evidence="7 8">
    <name type="scientific">Plantactinospora soyae</name>
    <dbReference type="NCBI Taxonomy" id="1544732"/>
    <lineage>
        <taxon>Bacteria</taxon>
        <taxon>Bacillati</taxon>
        <taxon>Actinomycetota</taxon>
        <taxon>Actinomycetes</taxon>
        <taxon>Micromonosporales</taxon>
        <taxon>Micromonosporaceae</taxon>
        <taxon>Plantactinospora</taxon>
    </lineage>
</organism>
<feature type="compositionally biased region" description="Low complexity" evidence="5">
    <location>
        <begin position="186"/>
        <end position="215"/>
    </location>
</feature>